<organism evidence="1">
    <name type="scientific">Arion vulgaris</name>
    <dbReference type="NCBI Taxonomy" id="1028688"/>
    <lineage>
        <taxon>Eukaryota</taxon>
        <taxon>Metazoa</taxon>
        <taxon>Spiralia</taxon>
        <taxon>Lophotrochozoa</taxon>
        <taxon>Mollusca</taxon>
        <taxon>Gastropoda</taxon>
        <taxon>Heterobranchia</taxon>
        <taxon>Euthyneura</taxon>
        <taxon>Panpulmonata</taxon>
        <taxon>Eupulmonata</taxon>
        <taxon>Stylommatophora</taxon>
        <taxon>Helicina</taxon>
        <taxon>Arionoidea</taxon>
        <taxon>Arionidae</taxon>
        <taxon>Arion</taxon>
    </lineage>
</organism>
<evidence type="ECO:0000313" key="1">
    <source>
        <dbReference type="EMBL" id="CEK51821.1"/>
    </source>
</evidence>
<dbReference type="AlphaFoldDB" id="A0A0B6Y7L0"/>
<name>A0A0B6Y7L0_9EUPU</name>
<protein>
    <submittedName>
        <fullName evidence="1">Uncharacterized protein</fullName>
    </submittedName>
</protein>
<dbReference type="EMBL" id="HACG01004956">
    <property type="protein sequence ID" value="CEK51821.1"/>
    <property type="molecule type" value="Transcribed_RNA"/>
</dbReference>
<reference evidence="1" key="1">
    <citation type="submission" date="2014-12" db="EMBL/GenBank/DDBJ databases">
        <title>Insight into the proteome of Arion vulgaris.</title>
        <authorList>
            <person name="Aradska J."/>
            <person name="Bulat T."/>
            <person name="Smidak R."/>
            <person name="Sarate P."/>
            <person name="Gangsoo J."/>
            <person name="Sialana F."/>
            <person name="Bilban M."/>
            <person name="Lubec G."/>
        </authorList>
    </citation>
    <scope>NUCLEOTIDE SEQUENCE</scope>
    <source>
        <tissue evidence="1">Skin</tissue>
    </source>
</reference>
<sequence length="53" mass="6282">MLKMKRILQLHCCKLQDNVPNAIFKVKEEELIGMISNKNNRICPILFSLLRPW</sequence>
<gene>
    <name evidence="1" type="primary">ORF14555</name>
</gene>
<feature type="non-terminal residue" evidence="1">
    <location>
        <position position="53"/>
    </location>
</feature>
<accession>A0A0B6Y7L0</accession>
<proteinExistence type="predicted"/>